<dbReference type="PANTHER" id="PTHR43795">
    <property type="entry name" value="BIFUNCTIONAL ASPARTATE AMINOTRANSFERASE AND GLUTAMATE/ASPARTATE-PREPHENATE AMINOTRANSFERASE-RELATED"/>
    <property type="match status" value="1"/>
</dbReference>
<evidence type="ECO:0000256" key="2">
    <source>
        <dbReference type="RuleBase" id="RU000481"/>
    </source>
</evidence>
<dbReference type="InterPro" id="IPR004839">
    <property type="entry name" value="Aminotransferase_I/II_large"/>
</dbReference>
<dbReference type="EC" id="2.6.1.-" evidence="2"/>
<keyword evidence="2 4" id="KW-0808">Transferase</keyword>
<dbReference type="InterPro" id="IPR015422">
    <property type="entry name" value="PyrdxlP-dep_Trfase_small"/>
</dbReference>
<dbReference type="PRINTS" id="PR00753">
    <property type="entry name" value="ACCSYNTHASE"/>
</dbReference>
<dbReference type="GO" id="GO:0006520">
    <property type="term" value="P:amino acid metabolic process"/>
    <property type="evidence" value="ECO:0007669"/>
    <property type="project" value="TreeGrafter"/>
</dbReference>
<dbReference type="AlphaFoldDB" id="A0A3N6Q7G5"/>
<dbReference type="GO" id="GO:0008483">
    <property type="term" value="F:transaminase activity"/>
    <property type="evidence" value="ECO:0007669"/>
    <property type="project" value="UniProtKB-KW"/>
</dbReference>
<dbReference type="GO" id="GO:0030170">
    <property type="term" value="F:pyridoxal phosphate binding"/>
    <property type="evidence" value="ECO:0007669"/>
    <property type="project" value="InterPro"/>
</dbReference>
<reference evidence="4 5" key="1">
    <citation type="journal article" date="2018" name="ACS Chem. Biol.">
        <title>Ketoreductase domain dysfunction expands chemodiversity: malyngamide biosynthesis in the cyanobacterium Okeania hirsuta.</title>
        <authorList>
            <person name="Moss N.A."/>
            <person name="Leao T."/>
            <person name="Rankin M."/>
            <person name="McCullough T.M."/>
            <person name="Qu P."/>
            <person name="Korobeynikov A."/>
            <person name="Smith J.L."/>
            <person name="Gerwick L."/>
            <person name="Gerwick W.H."/>
        </authorList>
    </citation>
    <scope>NUCLEOTIDE SEQUENCE [LARGE SCALE GENOMIC DNA]</scope>
    <source>
        <strain evidence="4 5">PAB10Feb10-1</strain>
    </source>
</reference>
<dbReference type="SUPFAM" id="SSF53383">
    <property type="entry name" value="PLP-dependent transferases"/>
    <property type="match status" value="1"/>
</dbReference>
<evidence type="ECO:0000256" key="1">
    <source>
        <dbReference type="ARBA" id="ARBA00022898"/>
    </source>
</evidence>
<evidence type="ECO:0000259" key="3">
    <source>
        <dbReference type="Pfam" id="PF00155"/>
    </source>
</evidence>
<dbReference type="InterPro" id="IPR050478">
    <property type="entry name" value="Ethylene_sulfur-biosynth"/>
</dbReference>
<comment type="cofactor">
    <cofactor evidence="2">
        <name>pyridoxal 5'-phosphate</name>
        <dbReference type="ChEBI" id="CHEBI:597326"/>
    </cofactor>
</comment>
<dbReference type="Gene3D" id="3.40.640.10">
    <property type="entry name" value="Type I PLP-dependent aspartate aminotransferase-like (Major domain)"/>
    <property type="match status" value="1"/>
</dbReference>
<accession>A0A3N6Q7G5</accession>
<dbReference type="PROSITE" id="PS00105">
    <property type="entry name" value="AA_TRANSFER_CLASS_1"/>
    <property type="match status" value="1"/>
</dbReference>
<dbReference type="PANTHER" id="PTHR43795:SF39">
    <property type="entry name" value="AMINOTRANSFERASE CLASS I_CLASSII DOMAIN-CONTAINING PROTEIN"/>
    <property type="match status" value="1"/>
</dbReference>
<dbReference type="EMBL" id="RCBY01000271">
    <property type="protein sequence ID" value="RQH26249.1"/>
    <property type="molecule type" value="Genomic_DNA"/>
</dbReference>
<comment type="caution">
    <text evidence="4">The sequence shown here is derived from an EMBL/GenBank/DDBJ whole genome shotgun (WGS) entry which is preliminary data.</text>
</comment>
<comment type="similarity">
    <text evidence="2">Belongs to the class-I pyridoxal-phosphate-dependent aminotransferase family.</text>
</comment>
<dbReference type="Gene3D" id="3.90.1150.10">
    <property type="entry name" value="Aspartate Aminotransferase, domain 1"/>
    <property type="match status" value="1"/>
</dbReference>
<dbReference type="Pfam" id="PF00155">
    <property type="entry name" value="Aminotran_1_2"/>
    <property type="match status" value="1"/>
</dbReference>
<protein>
    <recommendedName>
        <fullName evidence="2">Aminotransferase</fullName>
        <ecNumber evidence="2">2.6.1.-</ecNumber>
    </recommendedName>
</protein>
<feature type="domain" description="Aminotransferase class I/classII large" evidence="3">
    <location>
        <begin position="93"/>
        <end position="451"/>
    </location>
</feature>
<keyword evidence="5" id="KW-1185">Reference proteome</keyword>
<dbReference type="InterPro" id="IPR015421">
    <property type="entry name" value="PyrdxlP-dep_Trfase_major"/>
</dbReference>
<keyword evidence="1" id="KW-0663">Pyridoxal phosphate</keyword>
<organism evidence="4 5">
    <name type="scientific">Okeania hirsuta</name>
    <dbReference type="NCBI Taxonomy" id="1458930"/>
    <lineage>
        <taxon>Bacteria</taxon>
        <taxon>Bacillati</taxon>
        <taxon>Cyanobacteriota</taxon>
        <taxon>Cyanophyceae</taxon>
        <taxon>Oscillatoriophycideae</taxon>
        <taxon>Oscillatoriales</taxon>
        <taxon>Microcoleaceae</taxon>
        <taxon>Okeania</taxon>
    </lineage>
</organism>
<name>A0A3N6Q7G5_9CYAN</name>
<dbReference type="InterPro" id="IPR015424">
    <property type="entry name" value="PyrdxlP-dep_Trfase"/>
</dbReference>
<gene>
    <name evidence="4" type="ORF">D5R40_28245</name>
</gene>
<proteinExistence type="inferred from homology"/>
<dbReference type="InterPro" id="IPR004838">
    <property type="entry name" value="NHTrfase_class1_PyrdxlP-BS"/>
</dbReference>
<evidence type="ECO:0000313" key="5">
    <source>
        <dbReference type="Proteomes" id="UP000269154"/>
    </source>
</evidence>
<keyword evidence="2 4" id="KW-0032">Aminotransferase</keyword>
<sequence length="472" mass="53010">MDEPLAVIATCGGVTSVKEVSMKLSKEHYLQQLRKIVNPEQRAKYYKQFIDSDVVNLSTAENVLLLDFYQENQIFDELPVISATDIQYPSVVYGSPEYRQSILQFLEQQWSLPIGTITLDDIFVVSGVSAALECLGFSLFSPGDQVLIPGPMWYGFPWCFSQRPQMEFIHFPVGENFELSTQNVVDAVEANPNAKLLVLTNPQNPLGTNYSKEQMEEIYAYFLGLGSDYHIISDEIYACSQNTNVEGNEFVSAFGLDAYNIYPTRIHVVWGLSKDFGLSGFRVGCIISKSEQVQESMEGDACNRSIAGFSPFGSLNPYMLQKLFLSGGEPDPTVANNAISTYQSSLLPSSYSIVKDKLDEALIPYHPNNKGGIFFWIDLSAYLDRVQQTTIEPDPLLCESLYPPEFNDPNEGKLTRYLREEAQVLLVRGQECFWSEPGWFRLCYTAETSDKVAQGLDSMIEKLNQLPPSNPN</sequence>
<dbReference type="Proteomes" id="UP000269154">
    <property type="component" value="Unassembled WGS sequence"/>
</dbReference>
<dbReference type="CDD" id="cd00609">
    <property type="entry name" value="AAT_like"/>
    <property type="match status" value="1"/>
</dbReference>
<evidence type="ECO:0000313" key="4">
    <source>
        <dbReference type="EMBL" id="RQH26249.1"/>
    </source>
</evidence>